<name>A0A0C3QP95_9AGAM</name>
<evidence type="ECO:0000313" key="2">
    <source>
        <dbReference type="Proteomes" id="UP000054248"/>
    </source>
</evidence>
<dbReference type="AlphaFoldDB" id="A0A0C3QP95"/>
<protein>
    <submittedName>
        <fullName evidence="1">Uncharacterized protein</fullName>
    </submittedName>
</protein>
<dbReference type="HOGENOM" id="CLU_2943553_0_0_1"/>
<dbReference type="Proteomes" id="UP000054248">
    <property type="component" value="Unassembled WGS sequence"/>
</dbReference>
<sequence>MRVRGGTSGRDEAWVSRSLIAGPSLAVVVGGSVTGKISFPFPFKDDGCCGEEISGMPRDR</sequence>
<organism evidence="1 2">
    <name type="scientific">Tulasnella calospora MUT 4182</name>
    <dbReference type="NCBI Taxonomy" id="1051891"/>
    <lineage>
        <taxon>Eukaryota</taxon>
        <taxon>Fungi</taxon>
        <taxon>Dikarya</taxon>
        <taxon>Basidiomycota</taxon>
        <taxon>Agaricomycotina</taxon>
        <taxon>Agaricomycetes</taxon>
        <taxon>Cantharellales</taxon>
        <taxon>Tulasnellaceae</taxon>
        <taxon>Tulasnella</taxon>
    </lineage>
</organism>
<gene>
    <name evidence="1" type="ORF">M407DRAFT_242395</name>
</gene>
<evidence type="ECO:0000313" key="1">
    <source>
        <dbReference type="EMBL" id="KIO30056.1"/>
    </source>
</evidence>
<proteinExistence type="predicted"/>
<reference evidence="1 2" key="1">
    <citation type="submission" date="2014-04" db="EMBL/GenBank/DDBJ databases">
        <authorList>
            <consortium name="DOE Joint Genome Institute"/>
            <person name="Kuo A."/>
            <person name="Girlanda M."/>
            <person name="Perotto S."/>
            <person name="Kohler A."/>
            <person name="Nagy L.G."/>
            <person name="Floudas D."/>
            <person name="Copeland A."/>
            <person name="Barry K.W."/>
            <person name="Cichocki N."/>
            <person name="Veneault-Fourrey C."/>
            <person name="LaButti K."/>
            <person name="Lindquist E.A."/>
            <person name="Lipzen A."/>
            <person name="Lundell T."/>
            <person name="Morin E."/>
            <person name="Murat C."/>
            <person name="Sun H."/>
            <person name="Tunlid A."/>
            <person name="Henrissat B."/>
            <person name="Grigoriev I.V."/>
            <person name="Hibbett D.S."/>
            <person name="Martin F."/>
            <person name="Nordberg H.P."/>
            <person name="Cantor M.N."/>
            <person name="Hua S.X."/>
        </authorList>
    </citation>
    <scope>NUCLEOTIDE SEQUENCE [LARGE SCALE GENOMIC DNA]</scope>
    <source>
        <strain evidence="1 2">MUT 4182</strain>
    </source>
</reference>
<accession>A0A0C3QP95</accession>
<reference evidence="2" key="2">
    <citation type="submission" date="2015-01" db="EMBL/GenBank/DDBJ databases">
        <title>Evolutionary Origins and Diversification of the Mycorrhizal Mutualists.</title>
        <authorList>
            <consortium name="DOE Joint Genome Institute"/>
            <consortium name="Mycorrhizal Genomics Consortium"/>
            <person name="Kohler A."/>
            <person name="Kuo A."/>
            <person name="Nagy L.G."/>
            <person name="Floudas D."/>
            <person name="Copeland A."/>
            <person name="Barry K.W."/>
            <person name="Cichocki N."/>
            <person name="Veneault-Fourrey C."/>
            <person name="LaButti K."/>
            <person name="Lindquist E.A."/>
            <person name="Lipzen A."/>
            <person name="Lundell T."/>
            <person name="Morin E."/>
            <person name="Murat C."/>
            <person name="Riley R."/>
            <person name="Ohm R."/>
            <person name="Sun H."/>
            <person name="Tunlid A."/>
            <person name="Henrissat B."/>
            <person name="Grigoriev I.V."/>
            <person name="Hibbett D.S."/>
            <person name="Martin F."/>
        </authorList>
    </citation>
    <scope>NUCLEOTIDE SEQUENCE [LARGE SCALE GENOMIC DNA]</scope>
    <source>
        <strain evidence="2">MUT 4182</strain>
    </source>
</reference>
<keyword evidence="2" id="KW-1185">Reference proteome</keyword>
<dbReference type="EMBL" id="KN822976">
    <property type="protein sequence ID" value="KIO30056.1"/>
    <property type="molecule type" value="Genomic_DNA"/>
</dbReference>